<keyword evidence="3 8" id="KW-0378">Hydrolase</keyword>
<evidence type="ECO:0000259" key="10">
    <source>
        <dbReference type="PROSITE" id="PS51888"/>
    </source>
</evidence>
<evidence type="ECO:0000256" key="5">
    <source>
        <dbReference type="ARBA" id="ARBA00023157"/>
    </source>
</evidence>
<dbReference type="PRINTS" id="PR00722">
    <property type="entry name" value="CHYMOTRYPSIN"/>
</dbReference>
<keyword evidence="12" id="KW-1185">Reference proteome</keyword>
<dbReference type="Proteomes" id="UP000747542">
    <property type="component" value="Unassembled WGS sequence"/>
</dbReference>
<evidence type="ECO:0000256" key="6">
    <source>
        <dbReference type="ARBA" id="ARBA00023180"/>
    </source>
</evidence>
<evidence type="ECO:0000313" key="12">
    <source>
        <dbReference type="Proteomes" id="UP000747542"/>
    </source>
</evidence>
<keyword evidence="5" id="KW-1015">Disulfide bond</keyword>
<comment type="domain">
    <text evidence="8">The clip domain consists of 35-55 residues which are 'knitted' together usually by 3 conserved disulfide bonds forming a clip-like compact structure.</text>
</comment>
<keyword evidence="8" id="KW-0964">Secreted</keyword>
<dbReference type="GO" id="GO:0006508">
    <property type="term" value="P:proteolysis"/>
    <property type="evidence" value="ECO:0007669"/>
    <property type="project" value="UniProtKB-KW"/>
</dbReference>
<dbReference type="PANTHER" id="PTHR24260">
    <property type="match status" value="1"/>
</dbReference>
<dbReference type="EC" id="3.4.21.-" evidence="8"/>
<dbReference type="GO" id="GO:0004252">
    <property type="term" value="F:serine-type endopeptidase activity"/>
    <property type="evidence" value="ECO:0007669"/>
    <property type="project" value="UniProtKB-UniRule"/>
</dbReference>
<evidence type="ECO:0000256" key="1">
    <source>
        <dbReference type="ARBA" id="ARBA00022670"/>
    </source>
</evidence>
<evidence type="ECO:0000256" key="2">
    <source>
        <dbReference type="ARBA" id="ARBA00022729"/>
    </source>
</evidence>
<dbReference type="InterPro" id="IPR009003">
    <property type="entry name" value="Peptidase_S1_PA"/>
</dbReference>
<evidence type="ECO:0000259" key="9">
    <source>
        <dbReference type="PROSITE" id="PS50240"/>
    </source>
</evidence>
<dbReference type="InterPro" id="IPR051333">
    <property type="entry name" value="CLIP_Serine_Protease"/>
</dbReference>
<feature type="signal peptide" evidence="8">
    <location>
        <begin position="1"/>
        <end position="25"/>
    </location>
</feature>
<accession>A0A8J5MUV5</accession>
<dbReference type="InterPro" id="IPR001254">
    <property type="entry name" value="Trypsin_dom"/>
</dbReference>
<dbReference type="PANTHER" id="PTHR24260:SF135">
    <property type="entry name" value="CLIP DOMAIN-CONTAINING SERINE PROTEASE-RELATED"/>
    <property type="match status" value="1"/>
</dbReference>
<evidence type="ECO:0000256" key="4">
    <source>
        <dbReference type="ARBA" id="ARBA00022825"/>
    </source>
</evidence>
<comment type="caution">
    <text evidence="11">The sequence shown here is derived from an EMBL/GenBank/DDBJ whole genome shotgun (WGS) entry which is preliminary data.</text>
</comment>
<dbReference type="AlphaFoldDB" id="A0A8J5MUV5"/>
<comment type="subcellular location">
    <subcellularLocation>
        <location evidence="8">Secreted</location>
    </subcellularLocation>
</comment>
<dbReference type="InterPro" id="IPR022700">
    <property type="entry name" value="CLIP"/>
</dbReference>
<comment type="similarity">
    <text evidence="7 8">Belongs to the peptidase S1 family. CLIP subfamily.</text>
</comment>
<dbReference type="Gene3D" id="2.40.10.10">
    <property type="entry name" value="Trypsin-like serine proteases"/>
    <property type="match status" value="1"/>
</dbReference>
<sequence length="280" mass="30509">MVSVERGVGALVLLLLLFQLAHTKSATCQHDCIPVRQCPQLHWLLLHPSPENTDTLQRSTCAYKNSQPIVCCPRNAIKFPKTCGLSEHHRGGGRELPIAGYTWKALLGYRQTGSSRISFLCGGSVISERYILTSAHCVDASSTGGSKLEVVRVGEWDRSTEPDCMINIVGNTICSPPAQDFTIEEAIPHPNYNKRGQISDDIALIRLVSSIDLNGRFQDLSTVQDIFSAGWGLSNSGKASEGPNMLSYPLLITHSLNETYRGNLLKEQICAGGCDKAKAP</sequence>
<feature type="domain" description="Peptidase S1" evidence="9">
    <location>
        <begin position="90"/>
        <end position="280"/>
    </location>
</feature>
<evidence type="ECO:0000313" key="11">
    <source>
        <dbReference type="EMBL" id="KAG7164873.1"/>
    </source>
</evidence>
<evidence type="ECO:0000256" key="8">
    <source>
        <dbReference type="RuleBase" id="RU366078"/>
    </source>
</evidence>
<dbReference type="Gene3D" id="3.30.1640.30">
    <property type="match status" value="1"/>
</dbReference>
<dbReference type="GO" id="GO:0005576">
    <property type="term" value="C:extracellular region"/>
    <property type="evidence" value="ECO:0007669"/>
    <property type="project" value="UniProtKB-SubCell"/>
</dbReference>
<keyword evidence="4 8" id="KW-0720">Serine protease</keyword>
<keyword evidence="1 8" id="KW-0645">Protease</keyword>
<name>A0A8J5MUV5_HOMAM</name>
<dbReference type="PROSITE" id="PS50240">
    <property type="entry name" value="TRYPSIN_DOM"/>
    <property type="match status" value="1"/>
</dbReference>
<organism evidence="11 12">
    <name type="scientific">Homarus americanus</name>
    <name type="common">American lobster</name>
    <dbReference type="NCBI Taxonomy" id="6706"/>
    <lineage>
        <taxon>Eukaryota</taxon>
        <taxon>Metazoa</taxon>
        <taxon>Ecdysozoa</taxon>
        <taxon>Arthropoda</taxon>
        <taxon>Crustacea</taxon>
        <taxon>Multicrustacea</taxon>
        <taxon>Malacostraca</taxon>
        <taxon>Eumalacostraca</taxon>
        <taxon>Eucarida</taxon>
        <taxon>Decapoda</taxon>
        <taxon>Pleocyemata</taxon>
        <taxon>Astacidea</taxon>
        <taxon>Nephropoidea</taxon>
        <taxon>Nephropidae</taxon>
        <taxon>Homarus</taxon>
    </lineage>
</organism>
<dbReference type="PROSITE" id="PS51888">
    <property type="entry name" value="CLIP"/>
    <property type="match status" value="1"/>
</dbReference>
<dbReference type="InterPro" id="IPR038565">
    <property type="entry name" value="CLIP_sf"/>
</dbReference>
<dbReference type="SMART" id="SM00020">
    <property type="entry name" value="Tryp_SPc"/>
    <property type="match status" value="1"/>
</dbReference>
<evidence type="ECO:0000256" key="3">
    <source>
        <dbReference type="ARBA" id="ARBA00022801"/>
    </source>
</evidence>
<dbReference type="InterPro" id="IPR001314">
    <property type="entry name" value="Peptidase_S1A"/>
</dbReference>
<feature type="domain" description="Clip" evidence="10">
    <location>
        <begin position="21"/>
        <end position="72"/>
    </location>
</feature>
<dbReference type="InterPro" id="IPR043504">
    <property type="entry name" value="Peptidase_S1_PA_chymotrypsin"/>
</dbReference>
<proteinExistence type="inferred from homology"/>
<gene>
    <name evidence="11" type="primary">PPAF3-L5</name>
    <name evidence="11" type="ORF">Hamer_G017268</name>
</gene>
<keyword evidence="2 8" id="KW-0732">Signal</keyword>
<dbReference type="Pfam" id="PF00089">
    <property type="entry name" value="Trypsin"/>
    <property type="match status" value="1"/>
</dbReference>
<dbReference type="EMBL" id="JAHLQT010024908">
    <property type="protein sequence ID" value="KAG7164873.1"/>
    <property type="molecule type" value="Genomic_DNA"/>
</dbReference>
<dbReference type="FunFam" id="2.40.10.10:FF:000028">
    <property type="entry name" value="Serine protease easter"/>
    <property type="match status" value="1"/>
</dbReference>
<feature type="chain" id="PRO_5035340466" description="CLIP domain-containing serine protease" evidence="8">
    <location>
        <begin position="26"/>
        <end position="280"/>
    </location>
</feature>
<keyword evidence="6" id="KW-0325">Glycoprotein</keyword>
<reference evidence="11" key="1">
    <citation type="journal article" date="2021" name="Sci. Adv.">
        <title>The American lobster genome reveals insights on longevity, neural, and immune adaptations.</title>
        <authorList>
            <person name="Polinski J.M."/>
            <person name="Zimin A.V."/>
            <person name="Clark K.F."/>
            <person name="Kohn A.B."/>
            <person name="Sadowski N."/>
            <person name="Timp W."/>
            <person name="Ptitsyn A."/>
            <person name="Khanna P."/>
            <person name="Romanova D.Y."/>
            <person name="Williams P."/>
            <person name="Greenwood S.J."/>
            <person name="Moroz L.L."/>
            <person name="Walt D.R."/>
            <person name="Bodnar A.G."/>
        </authorList>
    </citation>
    <scope>NUCLEOTIDE SEQUENCE</scope>
    <source>
        <strain evidence="11">GMGI-L3</strain>
    </source>
</reference>
<dbReference type="SUPFAM" id="SSF50494">
    <property type="entry name" value="Trypsin-like serine proteases"/>
    <property type="match status" value="1"/>
</dbReference>
<dbReference type="Pfam" id="PF12032">
    <property type="entry name" value="CLIP"/>
    <property type="match status" value="1"/>
</dbReference>
<evidence type="ECO:0000256" key="7">
    <source>
        <dbReference type="ARBA" id="ARBA00024195"/>
    </source>
</evidence>
<protein>
    <recommendedName>
        <fullName evidence="8">CLIP domain-containing serine protease</fullName>
        <ecNumber evidence="8">3.4.21.-</ecNumber>
    </recommendedName>
</protein>